<protein>
    <recommendedName>
        <fullName evidence="7">CCHC-type domain-containing protein</fullName>
    </recommendedName>
</protein>
<dbReference type="GO" id="GO:0006508">
    <property type="term" value="P:proteolysis"/>
    <property type="evidence" value="ECO:0007669"/>
    <property type="project" value="InterPro"/>
</dbReference>
<dbReference type="SUPFAM" id="SSF57756">
    <property type="entry name" value="Retrovirus zinc finger-like domains"/>
    <property type="match status" value="1"/>
</dbReference>
<dbReference type="InterPro" id="IPR001969">
    <property type="entry name" value="Aspartic_peptidase_AS"/>
</dbReference>
<evidence type="ECO:0000313" key="5">
    <source>
        <dbReference type="EMBL" id="CAB3250188.1"/>
    </source>
</evidence>
<accession>A0A8S1AY79</accession>
<dbReference type="Pfam" id="PF00077">
    <property type="entry name" value="RVP"/>
    <property type="match status" value="1"/>
</dbReference>
<keyword evidence="1" id="KW-0378">Hydrolase</keyword>
<evidence type="ECO:0000256" key="1">
    <source>
        <dbReference type="ARBA" id="ARBA00022801"/>
    </source>
</evidence>
<dbReference type="InterPro" id="IPR018061">
    <property type="entry name" value="Retropepsins"/>
</dbReference>
<dbReference type="Gene3D" id="4.10.60.10">
    <property type="entry name" value="Zinc finger, CCHC-type"/>
    <property type="match status" value="1"/>
</dbReference>
<dbReference type="Proteomes" id="UP000494256">
    <property type="component" value="Unassembled WGS sequence"/>
</dbReference>
<dbReference type="Gene3D" id="2.40.70.10">
    <property type="entry name" value="Acid Proteases"/>
    <property type="match status" value="1"/>
</dbReference>
<dbReference type="InterPro" id="IPR001995">
    <property type="entry name" value="Peptidase_A2_cat"/>
</dbReference>
<feature type="domain" description="Peptidase A2" evidence="4">
    <location>
        <begin position="309"/>
        <end position="346"/>
    </location>
</feature>
<dbReference type="InterPro" id="IPR021109">
    <property type="entry name" value="Peptidase_aspartic_dom_sf"/>
</dbReference>
<dbReference type="GO" id="GO:0003676">
    <property type="term" value="F:nucleic acid binding"/>
    <property type="evidence" value="ECO:0007669"/>
    <property type="project" value="InterPro"/>
</dbReference>
<dbReference type="SUPFAM" id="SSF50630">
    <property type="entry name" value="Acid proteases"/>
    <property type="match status" value="1"/>
</dbReference>
<keyword evidence="2" id="KW-0863">Zinc-finger</keyword>
<evidence type="ECO:0000313" key="6">
    <source>
        <dbReference type="Proteomes" id="UP000494256"/>
    </source>
</evidence>
<feature type="domain" description="CCHC-type" evidence="3">
    <location>
        <begin position="217"/>
        <end position="232"/>
    </location>
</feature>
<name>A0A8S1AY79_ARCPL</name>
<dbReference type="PROSITE" id="PS50175">
    <property type="entry name" value="ASP_PROT_RETROV"/>
    <property type="match status" value="1"/>
</dbReference>
<dbReference type="CDD" id="cd00303">
    <property type="entry name" value="retropepsin_like"/>
    <property type="match status" value="1"/>
</dbReference>
<dbReference type="GO" id="GO:0008270">
    <property type="term" value="F:zinc ion binding"/>
    <property type="evidence" value="ECO:0007669"/>
    <property type="project" value="UniProtKB-KW"/>
</dbReference>
<dbReference type="Pfam" id="PF00098">
    <property type="entry name" value="zf-CCHC"/>
    <property type="match status" value="1"/>
</dbReference>
<comment type="caution">
    <text evidence="5">The sequence shown here is derived from an EMBL/GenBank/DDBJ whole genome shotgun (WGS) entry which is preliminary data.</text>
</comment>
<gene>
    <name evidence="5" type="ORF">APLA_LOCUS13016</name>
</gene>
<dbReference type="InterPro" id="IPR032567">
    <property type="entry name" value="RTL1-rel"/>
</dbReference>
<keyword evidence="2" id="KW-0862">Zinc</keyword>
<dbReference type="PANTHER" id="PTHR15503">
    <property type="entry name" value="LDOC1 RELATED"/>
    <property type="match status" value="1"/>
</dbReference>
<dbReference type="EMBL" id="CADEBD010000347">
    <property type="protein sequence ID" value="CAB3250188.1"/>
    <property type="molecule type" value="Genomic_DNA"/>
</dbReference>
<evidence type="ECO:0000259" key="4">
    <source>
        <dbReference type="PROSITE" id="PS50175"/>
    </source>
</evidence>
<evidence type="ECO:0008006" key="7">
    <source>
        <dbReference type="Google" id="ProtNLM"/>
    </source>
</evidence>
<dbReference type="InterPro" id="IPR036875">
    <property type="entry name" value="Znf_CCHC_sf"/>
</dbReference>
<dbReference type="PROSITE" id="PS00141">
    <property type="entry name" value="ASP_PROTEASE"/>
    <property type="match status" value="1"/>
</dbReference>
<keyword evidence="2" id="KW-0479">Metal-binding</keyword>
<organism evidence="5 6">
    <name type="scientific">Arctia plantaginis</name>
    <name type="common">Wood tiger moth</name>
    <name type="synonym">Phalaena plantaginis</name>
    <dbReference type="NCBI Taxonomy" id="874455"/>
    <lineage>
        <taxon>Eukaryota</taxon>
        <taxon>Metazoa</taxon>
        <taxon>Ecdysozoa</taxon>
        <taxon>Arthropoda</taxon>
        <taxon>Hexapoda</taxon>
        <taxon>Insecta</taxon>
        <taxon>Pterygota</taxon>
        <taxon>Neoptera</taxon>
        <taxon>Endopterygota</taxon>
        <taxon>Lepidoptera</taxon>
        <taxon>Glossata</taxon>
        <taxon>Ditrysia</taxon>
        <taxon>Noctuoidea</taxon>
        <taxon>Erebidae</taxon>
        <taxon>Arctiinae</taxon>
        <taxon>Arctia</taxon>
    </lineage>
</organism>
<dbReference type="PROSITE" id="PS50158">
    <property type="entry name" value="ZF_CCHC"/>
    <property type="match status" value="1"/>
</dbReference>
<reference evidence="5 6" key="1">
    <citation type="submission" date="2020-04" db="EMBL/GenBank/DDBJ databases">
        <authorList>
            <person name="Wallbank WR R."/>
            <person name="Pardo Diaz C."/>
            <person name="Kozak K."/>
            <person name="Martin S."/>
            <person name="Jiggins C."/>
            <person name="Moest M."/>
            <person name="Warren A I."/>
            <person name="Byers J.R.P. K."/>
            <person name="Montejo-Kovacevich G."/>
            <person name="Yen C E."/>
        </authorList>
    </citation>
    <scope>NUCLEOTIDE SEQUENCE [LARGE SCALE GENOMIC DNA]</scope>
</reference>
<dbReference type="SMART" id="SM00343">
    <property type="entry name" value="ZnF_C2HC"/>
    <property type="match status" value="2"/>
</dbReference>
<evidence type="ECO:0000256" key="2">
    <source>
        <dbReference type="PROSITE-ProRule" id="PRU00047"/>
    </source>
</evidence>
<dbReference type="InterPro" id="IPR001878">
    <property type="entry name" value="Znf_CCHC"/>
</dbReference>
<dbReference type="GO" id="GO:0004190">
    <property type="term" value="F:aspartic-type endopeptidase activity"/>
    <property type="evidence" value="ECO:0007669"/>
    <property type="project" value="InterPro"/>
</dbReference>
<evidence type="ECO:0000259" key="3">
    <source>
        <dbReference type="PROSITE" id="PS50158"/>
    </source>
</evidence>
<dbReference type="PANTHER" id="PTHR15503:SF22">
    <property type="entry name" value="TRANSPOSON TY3-I GAG POLYPROTEIN"/>
    <property type="match status" value="1"/>
</dbReference>
<dbReference type="OrthoDB" id="7537227at2759"/>
<dbReference type="AlphaFoldDB" id="A0A8S1AY79"/>
<sequence>MSLVSSITSKAASSAVSAALAANSTGSTMRGSFYLPSFDPDVRSHDIRDWCANVDETIAAFHIPPQEARMKAILQLKGRAKIWADTWSLQSTTWQQVKEDLIRTFGKEFRYADDVQKWRGYTSEQADNYAEYATTGWTLFKRVRPEATDPEVIDALITGIYPEFIRSELLRNTPDSLPKLVSVLKTYRKRKAERSDDTNCKLHKRMARPVSKPSGNCFNCNKPGHFSRECKERRPLVPPAKTSTSTTLLPANTIRSIECNYCHRKGHSENNCFRKQNDERLGLTNNQTINFCTPRDRSVTNITIGNKVYYCLLDTGADCSLIRNKIAGSIPEKRKIVNVAFMGIGGSPVVSTQSITTKVEFGDVCIEVEFYVVGILKLSSTF</sequence>
<proteinExistence type="predicted"/>